<evidence type="ECO:0000313" key="3">
    <source>
        <dbReference type="Proteomes" id="UP000324222"/>
    </source>
</evidence>
<feature type="region of interest" description="Disordered" evidence="1">
    <location>
        <begin position="16"/>
        <end position="81"/>
    </location>
</feature>
<dbReference type="EMBL" id="VSRR010000177">
    <property type="protein sequence ID" value="MPC11699.1"/>
    <property type="molecule type" value="Genomic_DNA"/>
</dbReference>
<dbReference type="AlphaFoldDB" id="A0A5B7CQD7"/>
<evidence type="ECO:0000313" key="2">
    <source>
        <dbReference type="EMBL" id="MPC11699.1"/>
    </source>
</evidence>
<reference evidence="2 3" key="1">
    <citation type="submission" date="2019-05" db="EMBL/GenBank/DDBJ databases">
        <title>Another draft genome of Portunus trituberculatus and its Hox gene families provides insights of decapod evolution.</title>
        <authorList>
            <person name="Jeong J.-H."/>
            <person name="Song I."/>
            <person name="Kim S."/>
            <person name="Choi T."/>
            <person name="Kim D."/>
            <person name="Ryu S."/>
            <person name="Kim W."/>
        </authorList>
    </citation>
    <scope>NUCLEOTIDE SEQUENCE [LARGE SCALE GENOMIC DNA]</scope>
    <source>
        <tissue evidence="2">Muscle</tissue>
    </source>
</reference>
<name>A0A5B7CQD7_PORTR</name>
<evidence type="ECO:0000256" key="1">
    <source>
        <dbReference type="SAM" id="MobiDB-lite"/>
    </source>
</evidence>
<dbReference type="Proteomes" id="UP000324222">
    <property type="component" value="Unassembled WGS sequence"/>
</dbReference>
<protein>
    <submittedName>
        <fullName evidence="2">Uncharacterized protein</fullName>
    </submittedName>
</protein>
<organism evidence="2 3">
    <name type="scientific">Portunus trituberculatus</name>
    <name type="common">Swimming crab</name>
    <name type="synonym">Neptunus trituberculatus</name>
    <dbReference type="NCBI Taxonomy" id="210409"/>
    <lineage>
        <taxon>Eukaryota</taxon>
        <taxon>Metazoa</taxon>
        <taxon>Ecdysozoa</taxon>
        <taxon>Arthropoda</taxon>
        <taxon>Crustacea</taxon>
        <taxon>Multicrustacea</taxon>
        <taxon>Malacostraca</taxon>
        <taxon>Eumalacostraca</taxon>
        <taxon>Eucarida</taxon>
        <taxon>Decapoda</taxon>
        <taxon>Pleocyemata</taxon>
        <taxon>Brachyura</taxon>
        <taxon>Eubrachyura</taxon>
        <taxon>Portunoidea</taxon>
        <taxon>Portunidae</taxon>
        <taxon>Portuninae</taxon>
        <taxon>Portunus</taxon>
    </lineage>
</organism>
<accession>A0A5B7CQD7</accession>
<proteinExistence type="predicted"/>
<comment type="caution">
    <text evidence="2">The sequence shown here is derived from an EMBL/GenBank/DDBJ whole genome shotgun (WGS) entry which is preliminary data.</text>
</comment>
<gene>
    <name evidence="2" type="ORF">E2C01_004371</name>
</gene>
<feature type="compositionally biased region" description="Acidic residues" evidence="1">
    <location>
        <begin position="16"/>
        <end position="27"/>
    </location>
</feature>
<keyword evidence="3" id="KW-1185">Reference proteome</keyword>
<sequence>MTTERIERVRFLDDNDDWDSDACDEESESSRAKREAVTHQRAVSTSERDTSVGGAGGFSWCTLSRPRIDPTPPRANAQACSRLRTETAEAGVYSTQ</sequence>
<feature type="compositionally biased region" description="Basic and acidic residues" evidence="1">
    <location>
        <begin position="28"/>
        <end position="38"/>
    </location>
</feature>